<name>A0A381QEL7_9ZZZZ</name>
<dbReference type="InterPro" id="IPR013341">
    <property type="entry name" value="Mandelate_racemase_N_dom"/>
</dbReference>
<evidence type="ECO:0000313" key="7">
    <source>
        <dbReference type="EMBL" id="SUZ77420.1"/>
    </source>
</evidence>
<accession>A0A381QEL7</accession>
<evidence type="ECO:0000256" key="3">
    <source>
        <dbReference type="ARBA" id="ARBA00022842"/>
    </source>
</evidence>
<dbReference type="InterPro" id="IPR029065">
    <property type="entry name" value="Enolase_C-like"/>
</dbReference>
<dbReference type="GO" id="GO:0043748">
    <property type="term" value="F:O-succinylbenzoate synthase activity"/>
    <property type="evidence" value="ECO:0007669"/>
    <property type="project" value="UniProtKB-EC"/>
</dbReference>
<proteinExistence type="predicted"/>
<gene>
    <name evidence="7" type="ORF">METZ01_LOCUS30274</name>
</gene>
<dbReference type="InterPro" id="IPR036849">
    <property type="entry name" value="Enolase-like_C_sf"/>
</dbReference>
<dbReference type="SFLD" id="SFLDF00009">
    <property type="entry name" value="o-succinylbenzoate_synthase"/>
    <property type="match status" value="1"/>
</dbReference>
<organism evidence="7">
    <name type="scientific">marine metagenome</name>
    <dbReference type="NCBI Taxonomy" id="408172"/>
    <lineage>
        <taxon>unclassified sequences</taxon>
        <taxon>metagenomes</taxon>
        <taxon>ecological metagenomes</taxon>
    </lineage>
</organism>
<dbReference type="Gene3D" id="3.20.20.120">
    <property type="entry name" value="Enolase-like C-terminal domain"/>
    <property type="match status" value="1"/>
</dbReference>
<dbReference type="SMART" id="SM00922">
    <property type="entry name" value="MR_MLE"/>
    <property type="match status" value="1"/>
</dbReference>
<dbReference type="PANTHER" id="PTHR48073:SF5">
    <property type="entry name" value="O-SUCCINYLBENZOATE SYNTHASE"/>
    <property type="match status" value="1"/>
</dbReference>
<dbReference type="Pfam" id="PF02746">
    <property type="entry name" value="MR_MLE_N"/>
    <property type="match status" value="1"/>
</dbReference>
<dbReference type="InterPro" id="IPR029017">
    <property type="entry name" value="Enolase-like_N"/>
</dbReference>
<dbReference type="AlphaFoldDB" id="A0A381QEL7"/>
<dbReference type="EMBL" id="UINC01001316">
    <property type="protein sequence ID" value="SUZ77420.1"/>
    <property type="molecule type" value="Genomic_DNA"/>
</dbReference>
<keyword evidence="4" id="KW-0456">Lyase</keyword>
<dbReference type="SFLD" id="SFLDG00180">
    <property type="entry name" value="muconate_cycloisomerase"/>
    <property type="match status" value="1"/>
</dbReference>
<evidence type="ECO:0000256" key="5">
    <source>
        <dbReference type="ARBA" id="ARBA00029491"/>
    </source>
</evidence>
<reference evidence="7" key="1">
    <citation type="submission" date="2018-05" db="EMBL/GenBank/DDBJ databases">
        <authorList>
            <person name="Lanie J.A."/>
            <person name="Ng W.-L."/>
            <person name="Kazmierczak K.M."/>
            <person name="Andrzejewski T.M."/>
            <person name="Davidsen T.M."/>
            <person name="Wayne K.J."/>
            <person name="Tettelin H."/>
            <person name="Glass J.I."/>
            <person name="Rusch D."/>
            <person name="Podicherti R."/>
            <person name="Tsui H.-C.T."/>
            <person name="Winkler M.E."/>
        </authorList>
    </citation>
    <scope>NUCLEOTIDE SEQUENCE</scope>
</reference>
<dbReference type="Pfam" id="PF13378">
    <property type="entry name" value="MR_MLE_C"/>
    <property type="match status" value="1"/>
</dbReference>
<dbReference type="Gene3D" id="3.30.390.10">
    <property type="entry name" value="Enolase-like, N-terminal domain"/>
    <property type="match status" value="1"/>
</dbReference>
<dbReference type="GO" id="GO:0046872">
    <property type="term" value="F:metal ion binding"/>
    <property type="evidence" value="ECO:0007669"/>
    <property type="project" value="UniProtKB-KW"/>
</dbReference>
<dbReference type="EC" id="4.2.1.113" evidence="5"/>
<dbReference type="InterPro" id="IPR013342">
    <property type="entry name" value="Mandelate_racemase_C"/>
</dbReference>
<comment type="cofactor">
    <cofactor evidence="1">
        <name>a divalent metal cation</name>
        <dbReference type="ChEBI" id="CHEBI:60240"/>
    </cofactor>
</comment>
<dbReference type="InterPro" id="IPR010197">
    <property type="entry name" value="OSBS/NAAAR"/>
</dbReference>
<dbReference type="NCBIfam" id="TIGR01928">
    <property type="entry name" value="menC_lowGC_arch"/>
    <property type="match status" value="1"/>
</dbReference>
<evidence type="ECO:0000256" key="4">
    <source>
        <dbReference type="ARBA" id="ARBA00023239"/>
    </source>
</evidence>
<evidence type="ECO:0000256" key="2">
    <source>
        <dbReference type="ARBA" id="ARBA00022723"/>
    </source>
</evidence>
<evidence type="ECO:0000256" key="1">
    <source>
        <dbReference type="ARBA" id="ARBA00001968"/>
    </source>
</evidence>
<feature type="domain" description="Mandelate racemase/muconate lactonizing enzyme C-terminal" evidence="6">
    <location>
        <begin position="142"/>
        <end position="234"/>
    </location>
</feature>
<keyword evidence="2" id="KW-0479">Metal-binding</keyword>
<dbReference type="GO" id="GO:0009234">
    <property type="term" value="P:menaquinone biosynthetic process"/>
    <property type="evidence" value="ECO:0007669"/>
    <property type="project" value="InterPro"/>
</dbReference>
<dbReference type="PANTHER" id="PTHR48073">
    <property type="entry name" value="O-SUCCINYLBENZOATE SYNTHASE-RELATED"/>
    <property type="match status" value="1"/>
</dbReference>
<dbReference type="CDD" id="cd03317">
    <property type="entry name" value="NAAAR"/>
    <property type="match status" value="1"/>
</dbReference>
<dbReference type="SFLD" id="SFLDS00001">
    <property type="entry name" value="Enolase"/>
    <property type="match status" value="1"/>
</dbReference>
<dbReference type="GO" id="GO:0016854">
    <property type="term" value="F:racemase and epimerase activity"/>
    <property type="evidence" value="ECO:0007669"/>
    <property type="project" value="UniProtKB-ARBA"/>
</dbReference>
<dbReference type="SUPFAM" id="SSF51604">
    <property type="entry name" value="Enolase C-terminal domain-like"/>
    <property type="match status" value="1"/>
</dbReference>
<keyword evidence="3" id="KW-0460">Magnesium</keyword>
<evidence type="ECO:0000259" key="6">
    <source>
        <dbReference type="SMART" id="SM00922"/>
    </source>
</evidence>
<sequence>MKIERAVLREIPLRLKEFFEISSGGQQDRRILLLTFFAEGLEGWSECVVSEEPSYAYETTETAWHVLTDYILPEMIGREANAPEKLLDPVGWVRGHPMAKAAVEMAGWDLAARAEGISLSKKLRGEREYVPVGVSVGLKPTDAELHDQVQGYIEEGYARVKIKIKPGRDIEMLAGLRERFPDTAFMADANSAYSLSDIDRLKEFDALGLTMIEQPLSYSDFLDHARLQEQIETPVCLDESIKSVGDLALALHLGSCKVVNIKPGRVGGFAVSRRIHDTMRSASLPVWCGGMLESGVGRAHNVALASLPGFTLPGDISASRRYWDRDIVSPEFEVEDGVMKVPSGPGIGVDLDLDRIQSLTVREASFS</sequence>
<dbReference type="SUPFAM" id="SSF54826">
    <property type="entry name" value="Enolase N-terminal domain-like"/>
    <property type="match status" value="1"/>
</dbReference>
<protein>
    <recommendedName>
        <fullName evidence="5">o-succinylbenzoate synthase</fullName>
        <ecNumber evidence="5">4.2.1.113</ecNumber>
    </recommendedName>
</protein>